<sequence length="174" mass="19205">MSKSVAMRCSSRLEAQKTSRKRGGEDEEKEDGEEQNEEATPNSTTLTTVSTAPATTDQFMHTPEFRRYFVECVPGNTLMALMLWTKGWNTVADALIDEGVKSGELMVHDGKDINFGAVAMARQERRKLVTRVIFLLNITKVGERACCNACNLVVVDIPEGIECIGDRAFVTAVV</sequence>
<reference evidence="3" key="1">
    <citation type="journal article" date="2023" name="Commun. Biol.">
        <title>Genome analysis of Parmales, the sister group of diatoms, reveals the evolutionary specialization of diatoms from phago-mixotrophs to photoautotrophs.</title>
        <authorList>
            <person name="Ban H."/>
            <person name="Sato S."/>
            <person name="Yoshikawa S."/>
            <person name="Yamada K."/>
            <person name="Nakamura Y."/>
            <person name="Ichinomiya M."/>
            <person name="Sato N."/>
            <person name="Blanc-Mathieu R."/>
            <person name="Endo H."/>
            <person name="Kuwata A."/>
            <person name="Ogata H."/>
        </authorList>
    </citation>
    <scope>NUCLEOTIDE SEQUENCE [LARGE SCALE GENOMIC DNA]</scope>
</reference>
<evidence type="ECO:0000313" key="3">
    <source>
        <dbReference type="Proteomes" id="UP001162640"/>
    </source>
</evidence>
<comment type="caution">
    <text evidence="2">The sequence shown here is derived from an EMBL/GenBank/DDBJ whole genome shotgun (WGS) entry which is preliminary data.</text>
</comment>
<feature type="region of interest" description="Disordered" evidence="1">
    <location>
        <begin position="1"/>
        <end position="57"/>
    </location>
</feature>
<name>A0A9W7ALZ5_9STRA</name>
<dbReference type="Proteomes" id="UP001162640">
    <property type="component" value="Unassembled WGS sequence"/>
</dbReference>
<evidence type="ECO:0000313" key="2">
    <source>
        <dbReference type="EMBL" id="GMH75381.1"/>
    </source>
</evidence>
<accession>A0A9W7ALZ5</accession>
<organism evidence="2 3">
    <name type="scientific">Triparma laevis f. inornata</name>
    <dbReference type="NCBI Taxonomy" id="1714386"/>
    <lineage>
        <taxon>Eukaryota</taxon>
        <taxon>Sar</taxon>
        <taxon>Stramenopiles</taxon>
        <taxon>Ochrophyta</taxon>
        <taxon>Bolidophyceae</taxon>
        <taxon>Parmales</taxon>
        <taxon>Triparmaceae</taxon>
        <taxon>Triparma</taxon>
    </lineage>
</organism>
<evidence type="ECO:0000256" key="1">
    <source>
        <dbReference type="SAM" id="MobiDB-lite"/>
    </source>
</evidence>
<feature type="compositionally biased region" description="Acidic residues" evidence="1">
    <location>
        <begin position="25"/>
        <end position="37"/>
    </location>
</feature>
<gene>
    <name evidence="2" type="ORF">TL16_g06746</name>
</gene>
<dbReference type="AlphaFoldDB" id="A0A9W7ALZ5"/>
<protein>
    <submittedName>
        <fullName evidence="2">Uncharacterized protein</fullName>
    </submittedName>
</protein>
<feature type="compositionally biased region" description="Low complexity" evidence="1">
    <location>
        <begin position="38"/>
        <end position="56"/>
    </location>
</feature>
<dbReference type="EMBL" id="BLQM01000207">
    <property type="protein sequence ID" value="GMH75381.1"/>
    <property type="molecule type" value="Genomic_DNA"/>
</dbReference>
<proteinExistence type="predicted"/>